<dbReference type="AlphaFoldDB" id="A0AA37UK98"/>
<organism evidence="2 3">
    <name type="scientific">Colletotrichum spaethianum</name>
    <dbReference type="NCBI Taxonomy" id="700344"/>
    <lineage>
        <taxon>Eukaryota</taxon>
        <taxon>Fungi</taxon>
        <taxon>Dikarya</taxon>
        <taxon>Ascomycota</taxon>
        <taxon>Pezizomycotina</taxon>
        <taxon>Sordariomycetes</taxon>
        <taxon>Hypocreomycetidae</taxon>
        <taxon>Glomerellales</taxon>
        <taxon>Glomerellaceae</taxon>
        <taxon>Colletotrichum</taxon>
        <taxon>Colletotrichum spaethianum species complex</taxon>
    </lineage>
</organism>
<evidence type="ECO:0000313" key="3">
    <source>
        <dbReference type="Proteomes" id="UP001055115"/>
    </source>
</evidence>
<feature type="region of interest" description="Disordered" evidence="1">
    <location>
        <begin position="1"/>
        <end position="58"/>
    </location>
</feature>
<gene>
    <name evidence="2" type="ORF">ColSpa_11150</name>
</gene>
<feature type="compositionally biased region" description="Basic residues" evidence="1">
    <location>
        <begin position="1"/>
        <end position="10"/>
    </location>
</feature>
<feature type="compositionally biased region" description="Polar residues" evidence="1">
    <location>
        <begin position="22"/>
        <end position="31"/>
    </location>
</feature>
<accession>A0AA37UK98</accession>
<keyword evidence="3" id="KW-1185">Reference proteome</keyword>
<evidence type="ECO:0000313" key="2">
    <source>
        <dbReference type="EMBL" id="GKT50969.1"/>
    </source>
</evidence>
<dbReference type="EMBL" id="BQXU01000042">
    <property type="protein sequence ID" value="GKT50969.1"/>
    <property type="molecule type" value="Genomic_DNA"/>
</dbReference>
<reference evidence="2 3" key="1">
    <citation type="submission" date="2022-03" db="EMBL/GenBank/DDBJ databases">
        <title>Genome data of Colletotrichum spp.</title>
        <authorList>
            <person name="Utami Y.D."/>
            <person name="Hiruma K."/>
        </authorList>
    </citation>
    <scope>NUCLEOTIDE SEQUENCE [LARGE SCALE GENOMIC DNA]</scope>
    <source>
        <strain evidence="2 3">MAFF 239500</strain>
    </source>
</reference>
<evidence type="ECO:0000256" key="1">
    <source>
        <dbReference type="SAM" id="MobiDB-lite"/>
    </source>
</evidence>
<protein>
    <submittedName>
        <fullName evidence="2">Uncharacterized protein</fullName>
    </submittedName>
</protein>
<name>A0AA37UK98_9PEZI</name>
<dbReference type="RefSeq" id="XP_049133319.1">
    <property type="nucleotide sequence ID" value="XM_049277362.1"/>
</dbReference>
<dbReference type="Proteomes" id="UP001055115">
    <property type="component" value="Unassembled WGS sequence"/>
</dbReference>
<dbReference type="GeneID" id="73331952"/>
<comment type="caution">
    <text evidence="2">The sequence shown here is derived from an EMBL/GenBank/DDBJ whole genome shotgun (WGS) entry which is preliminary data.</text>
</comment>
<proteinExistence type="predicted"/>
<sequence>MKTPTTRRRSWSSQDSKKSKPNENWSNNRSLESVEDDSPKQSPPPKNKTIVHPAPSHDGSTAFVVYEATETVANDDEAGLTTTRPPYAFVIYDTTPEALRPGRTAELVQEIFERTYEERRGNDLLPNRIEVVAVPMPQPSPSDIWDSEKQWKFRMNPKPIESRGDGGRFDCVFPWFINRVRACVLHYEAELKSRLAIKDKVVAKSWYLPERINDGAYARGIFLITQLKEDVDDGGYGKLQSWKDALGWTKRVPSEDWNFMTDERADRSIYGGLLQVLFQPREERWEYVAGVP</sequence>